<dbReference type="SUPFAM" id="SSF56801">
    <property type="entry name" value="Acetyl-CoA synthetase-like"/>
    <property type="match status" value="1"/>
</dbReference>
<evidence type="ECO:0000256" key="1">
    <source>
        <dbReference type="ARBA" id="ARBA00022450"/>
    </source>
</evidence>
<gene>
    <name evidence="5" type="ORF">FKV70_25810</name>
</gene>
<dbReference type="InterPro" id="IPR020459">
    <property type="entry name" value="AMP-binding"/>
</dbReference>
<dbReference type="Gene3D" id="3.40.50.12780">
    <property type="entry name" value="N-terminal domain of ligase-like"/>
    <property type="match status" value="2"/>
</dbReference>
<dbReference type="InterPro" id="IPR020845">
    <property type="entry name" value="AMP-binding_CS"/>
</dbReference>
<reference evidence="5 6" key="1">
    <citation type="submission" date="2019-07" db="EMBL/GenBank/DDBJ databases">
        <title>Paenibacillus ottowii sp. nov. isolated from a fermentation system processing bovine manure.</title>
        <authorList>
            <person name="Velazquez L.F."/>
            <person name="Rajbanshi S."/>
            <person name="Guan S."/>
            <person name="Hinchee M."/>
            <person name="Welsh A."/>
        </authorList>
    </citation>
    <scope>NUCLEOTIDE SEQUENCE [LARGE SCALE GENOMIC DNA]</scope>
    <source>
        <strain evidence="5 6">MS2379</strain>
    </source>
</reference>
<evidence type="ECO:0000313" key="5">
    <source>
        <dbReference type="EMBL" id="TQR90463.1"/>
    </source>
</evidence>
<feature type="non-terminal residue" evidence="5">
    <location>
        <position position="1"/>
    </location>
</feature>
<evidence type="ECO:0000256" key="3">
    <source>
        <dbReference type="SAM" id="MobiDB-lite"/>
    </source>
</evidence>
<feature type="region of interest" description="Disordered" evidence="3">
    <location>
        <begin position="130"/>
        <end position="173"/>
    </location>
</feature>
<feature type="domain" description="AMP-dependent synthetase/ligase" evidence="4">
    <location>
        <begin position="15"/>
        <end position="381"/>
    </location>
</feature>
<keyword evidence="6" id="KW-1185">Reference proteome</keyword>
<dbReference type="InterPro" id="IPR000873">
    <property type="entry name" value="AMP-dep_synth/lig_dom"/>
</dbReference>
<organism evidence="5 6">
    <name type="scientific">Paenibacillus ottowii</name>
    <dbReference type="NCBI Taxonomy" id="2315729"/>
    <lineage>
        <taxon>Bacteria</taxon>
        <taxon>Bacillati</taxon>
        <taxon>Bacillota</taxon>
        <taxon>Bacilli</taxon>
        <taxon>Bacillales</taxon>
        <taxon>Paenibacillaceae</taxon>
        <taxon>Paenibacillus</taxon>
    </lineage>
</organism>
<keyword evidence="2" id="KW-0597">Phosphoprotein</keyword>
<dbReference type="Proteomes" id="UP000319219">
    <property type="component" value="Unassembled WGS sequence"/>
</dbReference>
<evidence type="ECO:0000256" key="2">
    <source>
        <dbReference type="ARBA" id="ARBA00022553"/>
    </source>
</evidence>
<dbReference type="InterPro" id="IPR042099">
    <property type="entry name" value="ANL_N_sf"/>
</dbReference>
<dbReference type="EMBL" id="VIJZ01000040">
    <property type="protein sequence ID" value="TQR90463.1"/>
    <property type="molecule type" value="Genomic_DNA"/>
</dbReference>
<comment type="caution">
    <text evidence="5">The sequence shown here is derived from an EMBL/GenBank/DDBJ whole genome shotgun (WGS) entry which is preliminary data.</text>
</comment>
<dbReference type="Pfam" id="PF00501">
    <property type="entry name" value="AMP-binding"/>
    <property type="match status" value="1"/>
</dbReference>
<dbReference type="PRINTS" id="PR00154">
    <property type="entry name" value="AMPBINDING"/>
</dbReference>
<accession>A0ABY3B3A3</accession>
<evidence type="ECO:0000313" key="6">
    <source>
        <dbReference type="Proteomes" id="UP000319219"/>
    </source>
</evidence>
<dbReference type="PANTHER" id="PTHR44845:SF7">
    <property type="entry name" value="PLIPASTATIN SYNTHASE SUBUNIT D"/>
    <property type="match status" value="1"/>
</dbReference>
<evidence type="ECO:0000259" key="4">
    <source>
        <dbReference type="Pfam" id="PF00501"/>
    </source>
</evidence>
<dbReference type="PANTHER" id="PTHR44845">
    <property type="entry name" value="CARRIER DOMAIN-CONTAINING PROTEIN"/>
    <property type="match status" value="1"/>
</dbReference>
<proteinExistence type="predicted"/>
<dbReference type="PROSITE" id="PS00455">
    <property type="entry name" value="AMP_BINDING"/>
    <property type="match status" value="1"/>
</dbReference>
<name>A0ABY3B3A3_9BACL</name>
<sequence length="390" mass="43402">SDEKQSEGVFHTYVEEQAQLVPDHVAVVYEDRQLTYRELNERGNQLARRLRNEGIGRESIVGILSERSVDMLVGVLAVWKAGGAYVPLDADYPSERIRFMLEDSGATVLLTQTGLQERAQAWLEESRQALVGSQTEGELETAAGAETMERDRLNEGVSLKTDSKSDGEPASKSATSLRLHTVLALDDELLYTGDATDVEPINESQDLAYVIYTSGTTGRPKGVMVEHRSLVNTAAAYRRDYRLNQFPVRLLQLASFSFDVFVGDIARTLYNGGTMVICPKDDRIDPSRLYGWIRDYQITVFESTPALIIPFMQHAHEQELDMSSLELLITSSDSCSVTDYRVLQERFGADIRIINSYGVTEAAIDSSFYDAELSNLPSSGHVPIGQAWLN</sequence>
<feature type="non-terminal residue" evidence="5">
    <location>
        <position position="390"/>
    </location>
</feature>
<protein>
    <submittedName>
        <fullName evidence="5">AMP-binding protein</fullName>
    </submittedName>
</protein>
<dbReference type="RefSeq" id="WP_142614974.1">
    <property type="nucleotide sequence ID" value="NZ_VIJZ01000040.1"/>
</dbReference>
<keyword evidence="1" id="KW-0596">Phosphopantetheine</keyword>